<comment type="similarity">
    <text evidence="2">Belongs to the UFL1 family.</text>
</comment>
<evidence type="ECO:0000256" key="6">
    <source>
        <dbReference type="ARBA" id="ARBA00030452"/>
    </source>
</evidence>
<keyword evidence="4" id="KW-0808">Transferase</keyword>
<comment type="function">
    <text evidence="1">E3 UFM1-protein ligase that mediates ufmylation of target proteins.</text>
</comment>
<dbReference type="GO" id="GO:1990592">
    <property type="term" value="P:protein K69-linked ufmylation"/>
    <property type="evidence" value="ECO:0007669"/>
    <property type="project" value="TreeGrafter"/>
</dbReference>
<accession>A0A1I7V4P1</accession>
<sequence length="634" mass="70547">MASWADIQKLASDLQRVQLSHESKKLSEVNCVEVLQKLISSRQINVVFTRDGHSYVTKQHLETEIKNECIAAGGRTPLTEIAVALNIDFDHIERAARHAVSNNDEFTLSNSELFAAEYVLRLRNELRELLDEHGSRTIAALCKHWELSPELLQSLLIEKLNSAEFRGVVDGDTIYTTSYLESKKMALRAVLIAITKTTPISVIQKRIGLTQKQFWIAYENLTAIGEIPGNLVGSRTSPACSYRPKVYDELVQSYILNQYRQNEYLQISTLKTLGVDSKSALEDVLGVGTVRNMISLHSIYLKNELLDQCIQAAREDMEKSGIVEVRQSLQSLSIPFDTVDEDCIGKKIVEADQSSNFANGFVFKSSILIDSLKSIDNQLEAKAQKEVEKLEKDKNKQGGSKQTGNVQTEADEWSDGKKGGKGGKKSSKGVKSGNKASAVAPNSPSMTVPRIDDEELRSWICESRTFPEELTDVLVEKLNQEAGAILCKKVQRIQASQVVANAANTKKSLTLIANKCRQIYNSFTVFEAATTSFAEPLGRDLRHYLLKTIGVDLALAILSYVTGVDNSLQTMKEKHREETIDALPEMIREPLRVLFLSVKSTDDDAIENFNNAVEDCSQPSVTSLNLRKPDKKKG</sequence>
<evidence type="ECO:0000256" key="4">
    <source>
        <dbReference type="ARBA" id="ARBA00022679"/>
    </source>
</evidence>
<name>A0A1I7V4P1_9PELO</name>
<evidence type="ECO:0000313" key="10">
    <source>
        <dbReference type="Proteomes" id="UP000095282"/>
    </source>
</evidence>
<dbReference type="eggNOG" id="KOG2235">
    <property type="taxonomic scope" value="Eukaryota"/>
</dbReference>
<dbReference type="GO" id="GO:0005789">
    <property type="term" value="C:endoplasmic reticulum membrane"/>
    <property type="evidence" value="ECO:0007669"/>
    <property type="project" value="TreeGrafter"/>
</dbReference>
<proteinExistence type="inferred from homology"/>
<protein>
    <recommendedName>
        <fullName evidence="3">E3 UFM1-protein ligase 1 homolog</fullName>
    </recommendedName>
    <alternativeName>
        <fullName evidence="6">E3 UFM1-protein transferase 1 homolog</fullName>
    </alternativeName>
</protein>
<dbReference type="STRING" id="1561998.A0A1I7V4P1"/>
<reference evidence="11" key="1">
    <citation type="submission" date="2016-11" db="UniProtKB">
        <authorList>
            <consortium name="WormBaseParasite"/>
        </authorList>
    </citation>
    <scope>IDENTIFICATION</scope>
</reference>
<evidence type="ECO:0000313" key="11">
    <source>
        <dbReference type="WBParaSite" id="Csp11.Scaffold70.g427.t1"/>
    </source>
</evidence>
<dbReference type="InterPro" id="IPR018611">
    <property type="entry name" value="Ufl1"/>
</dbReference>
<evidence type="ECO:0000259" key="9">
    <source>
        <dbReference type="Pfam" id="PF23659"/>
    </source>
</evidence>
<dbReference type="Proteomes" id="UP000095282">
    <property type="component" value="Unplaced"/>
</dbReference>
<dbReference type="GO" id="GO:0032434">
    <property type="term" value="P:regulation of proteasomal ubiquitin-dependent protein catabolic process"/>
    <property type="evidence" value="ECO:0007669"/>
    <property type="project" value="TreeGrafter"/>
</dbReference>
<evidence type="ECO:0000256" key="1">
    <source>
        <dbReference type="ARBA" id="ARBA00003950"/>
    </source>
</evidence>
<dbReference type="InterPro" id="IPR056579">
    <property type="entry name" value="Ufl1_N"/>
</dbReference>
<feature type="domain" description="E3 UFM1-protein ligase 1-like" evidence="9">
    <location>
        <begin position="513"/>
        <end position="629"/>
    </location>
</feature>
<dbReference type="AlphaFoldDB" id="A0A1I7V4P1"/>
<evidence type="ECO:0000256" key="3">
    <source>
        <dbReference type="ARBA" id="ARBA00014160"/>
    </source>
</evidence>
<dbReference type="InterPro" id="IPR056580">
    <property type="entry name" value="Ufl1_dom"/>
</dbReference>
<feature type="compositionally biased region" description="Polar residues" evidence="7">
    <location>
        <begin position="397"/>
        <end position="408"/>
    </location>
</feature>
<dbReference type="PANTHER" id="PTHR31057">
    <property type="entry name" value="E3 UFM1-PROTEIN LIGASE 1"/>
    <property type="match status" value="1"/>
</dbReference>
<feature type="domain" description="E3 UFM1-protein ligase 1-like N-terminal" evidence="8">
    <location>
        <begin position="6"/>
        <end position="279"/>
    </location>
</feature>
<feature type="compositionally biased region" description="Basic residues" evidence="7">
    <location>
        <begin position="419"/>
        <end position="428"/>
    </location>
</feature>
<evidence type="ECO:0000256" key="2">
    <source>
        <dbReference type="ARBA" id="ARBA00010789"/>
    </source>
</evidence>
<evidence type="ECO:0000259" key="8">
    <source>
        <dbReference type="Pfam" id="PF09743"/>
    </source>
</evidence>
<dbReference type="Pfam" id="PF23659">
    <property type="entry name" value="UFL1"/>
    <property type="match status" value="1"/>
</dbReference>
<dbReference type="GO" id="GO:0061666">
    <property type="term" value="F:UFM1 ligase activity"/>
    <property type="evidence" value="ECO:0007669"/>
    <property type="project" value="InterPro"/>
</dbReference>
<evidence type="ECO:0000256" key="5">
    <source>
        <dbReference type="ARBA" id="ARBA00022786"/>
    </source>
</evidence>
<evidence type="ECO:0000256" key="7">
    <source>
        <dbReference type="SAM" id="MobiDB-lite"/>
    </source>
</evidence>
<feature type="region of interest" description="Disordered" evidence="7">
    <location>
        <begin position="389"/>
        <end position="448"/>
    </location>
</feature>
<dbReference type="Pfam" id="PF09743">
    <property type="entry name" value="E3_UFM1_ligase"/>
    <property type="match status" value="1"/>
</dbReference>
<dbReference type="GO" id="GO:0034976">
    <property type="term" value="P:response to endoplasmic reticulum stress"/>
    <property type="evidence" value="ECO:0007669"/>
    <property type="project" value="TreeGrafter"/>
</dbReference>
<dbReference type="WBParaSite" id="Csp11.Scaffold70.g427.t1">
    <property type="protein sequence ID" value="Csp11.Scaffold70.g427.t1"/>
    <property type="gene ID" value="Csp11.Scaffold70.g427"/>
</dbReference>
<keyword evidence="5" id="KW-0833">Ubl conjugation pathway</keyword>
<keyword evidence="10" id="KW-1185">Reference proteome</keyword>
<dbReference type="PANTHER" id="PTHR31057:SF0">
    <property type="entry name" value="E3 UFM1-PROTEIN LIGASE 1"/>
    <property type="match status" value="1"/>
</dbReference>
<organism evidence="10 11">
    <name type="scientific">Caenorhabditis tropicalis</name>
    <dbReference type="NCBI Taxonomy" id="1561998"/>
    <lineage>
        <taxon>Eukaryota</taxon>
        <taxon>Metazoa</taxon>
        <taxon>Ecdysozoa</taxon>
        <taxon>Nematoda</taxon>
        <taxon>Chromadorea</taxon>
        <taxon>Rhabditida</taxon>
        <taxon>Rhabditina</taxon>
        <taxon>Rhabditomorpha</taxon>
        <taxon>Rhabditoidea</taxon>
        <taxon>Rhabditidae</taxon>
        <taxon>Peloderinae</taxon>
        <taxon>Caenorhabditis</taxon>
    </lineage>
</organism>